<name>A0A0F0KIG5_9MICO</name>
<dbReference type="Proteomes" id="UP000033572">
    <property type="component" value="Unassembled WGS sequence"/>
</dbReference>
<feature type="compositionally biased region" description="Low complexity" evidence="1">
    <location>
        <begin position="68"/>
        <end position="100"/>
    </location>
</feature>
<keyword evidence="3" id="KW-1185">Reference proteome</keyword>
<organism evidence="2 3">
    <name type="scientific">Microbacterium foliorum</name>
    <dbReference type="NCBI Taxonomy" id="104336"/>
    <lineage>
        <taxon>Bacteria</taxon>
        <taxon>Bacillati</taxon>
        <taxon>Actinomycetota</taxon>
        <taxon>Actinomycetes</taxon>
        <taxon>Micrococcales</taxon>
        <taxon>Microbacteriaceae</taxon>
        <taxon>Microbacterium</taxon>
    </lineage>
</organism>
<evidence type="ECO:0000256" key="1">
    <source>
        <dbReference type="SAM" id="MobiDB-lite"/>
    </source>
</evidence>
<evidence type="ECO:0008006" key="4">
    <source>
        <dbReference type="Google" id="ProtNLM"/>
    </source>
</evidence>
<gene>
    <name evidence="2" type="ORF">RN50_02335</name>
</gene>
<sequence>MLGRIHHSFRRDYRATSFRVGTVCLRRGAWTARYGERMNARLAAGAAALLLTAVLAGCGAPGGGSDSGGASASPDTSTSADPEGTSSPSPTASPTPTATPIALPTDCRAILSDAVLAQLDGIPLNDAAFGPSGVGDDGTLTCIWGDPGADTTNLVTTVSGMNRGPALDMLNALVTNEGFTCFTPDDGTRCEKTWPNTQYPVTDGRTLFWRDDILIDTRYSNLSPEGYTSSIVAHLFD</sequence>
<dbReference type="EMBL" id="JYIU01000045">
    <property type="protein sequence ID" value="KJL19056.1"/>
    <property type="molecule type" value="Genomic_DNA"/>
</dbReference>
<dbReference type="AlphaFoldDB" id="A0A0F0KIG5"/>
<evidence type="ECO:0000313" key="3">
    <source>
        <dbReference type="Proteomes" id="UP000033572"/>
    </source>
</evidence>
<reference evidence="2 3" key="1">
    <citation type="submission" date="2015-02" db="EMBL/GenBank/DDBJ databases">
        <title>Draft genome sequences of ten Microbacterium spp. with emphasis on heavy metal contaminated environments.</title>
        <authorList>
            <person name="Corretto E."/>
        </authorList>
    </citation>
    <scope>NUCLEOTIDE SEQUENCE [LARGE SCALE GENOMIC DNA]</scope>
    <source>
        <strain evidence="2 3">DSM 12966</strain>
    </source>
</reference>
<feature type="region of interest" description="Disordered" evidence="1">
    <location>
        <begin position="63"/>
        <end position="100"/>
    </location>
</feature>
<comment type="caution">
    <text evidence="2">The sequence shown here is derived from an EMBL/GenBank/DDBJ whole genome shotgun (WGS) entry which is preliminary data.</text>
</comment>
<protein>
    <recommendedName>
        <fullName evidence="4">DUF3558 domain-containing protein</fullName>
    </recommendedName>
</protein>
<evidence type="ECO:0000313" key="2">
    <source>
        <dbReference type="EMBL" id="KJL19056.1"/>
    </source>
</evidence>
<accession>A0A0F0KIG5</accession>
<proteinExistence type="predicted"/>
<dbReference type="PATRIC" id="fig|104336.4.peg.2376"/>